<dbReference type="Proteomes" id="UP001642540">
    <property type="component" value="Unassembled WGS sequence"/>
</dbReference>
<sequence>MRNTLPSSDVVIGLTILISTICSVMCLENESGPQDMNHESLVPALSDRYFRNYYEMYRDLGEPVWKRAPAAGFFGMRGKKVPASSFYGMRGKKGPSGFLGMRGKKQDPSLQGIMTSVNSSPVDLMGTGWASNMKMKGPSSMDRLDGLDDYTLFGITGPSSAGLVPLKRAPVDGFMGLRGKRSTPWVRGQPANSYE</sequence>
<evidence type="ECO:0000313" key="2">
    <source>
        <dbReference type="EMBL" id="CAL8129658.1"/>
    </source>
</evidence>
<proteinExistence type="predicted"/>
<name>A0ABP1RKV2_9HEXA</name>
<dbReference type="EMBL" id="CAXLJM020000078">
    <property type="protein sequence ID" value="CAL8129658.1"/>
    <property type="molecule type" value="Genomic_DNA"/>
</dbReference>
<evidence type="ECO:0000256" key="1">
    <source>
        <dbReference type="SAM" id="SignalP"/>
    </source>
</evidence>
<keyword evidence="1" id="KW-0732">Signal</keyword>
<keyword evidence="3" id="KW-1185">Reference proteome</keyword>
<organism evidence="2 3">
    <name type="scientific">Orchesella dallaii</name>
    <dbReference type="NCBI Taxonomy" id="48710"/>
    <lineage>
        <taxon>Eukaryota</taxon>
        <taxon>Metazoa</taxon>
        <taxon>Ecdysozoa</taxon>
        <taxon>Arthropoda</taxon>
        <taxon>Hexapoda</taxon>
        <taxon>Collembola</taxon>
        <taxon>Entomobryomorpha</taxon>
        <taxon>Entomobryoidea</taxon>
        <taxon>Orchesellidae</taxon>
        <taxon>Orchesellinae</taxon>
        <taxon>Orchesella</taxon>
    </lineage>
</organism>
<accession>A0ABP1RKV2</accession>
<gene>
    <name evidence="2" type="ORF">ODALV1_LOCUS23368</name>
</gene>
<reference evidence="2 3" key="1">
    <citation type="submission" date="2024-08" db="EMBL/GenBank/DDBJ databases">
        <authorList>
            <person name="Cucini C."/>
            <person name="Frati F."/>
        </authorList>
    </citation>
    <scope>NUCLEOTIDE SEQUENCE [LARGE SCALE GENOMIC DNA]</scope>
</reference>
<protein>
    <submittedName>
        <fullName evidence="2">Uncharacterized protein</fullName>
    </submittedName>
</protein>
<evidence type="ECO:0000313" key="3">
    <source>
        <dbReference type="Proteomes" id="UP001642540"/>
    </source>
</evidence>
<feature type="signal peptide" evidence="1">
    <location>
        <begin position="1"/>
        <end position="26"/>
    </location>
</feature>
<feature type="chain" id="PRO_5045080045" evidence="1">
    <location>
        <begin position="27"/>
        <end position="195"/>
    </location>
</feature>
<comment type="caution">
    <text evidence="2">The sequence shown here is derived from an EMBL/GenBank/DDBJ whole genome shotgun (WGS) entry which is preliminary data.</text>
</comment>